<reference evidence="2 3" key="1">
    <citation type="journal article" date="2022" name="Front. Cell. Infect. Microbiol.">
        <title>The Genomes of Two Strains of Taenia crassiceps the Animal Model for the Study of Human Cysticercosis.</title>
        <authorList>
            <person name="Bobes R.J."/>
            <person name="Estrada K."/>
            <person name="Rios-Valencia D.G."/>
            <person name="Calderon-Gallegos A."/>
            <person name="de la Torre P."/>
            <person name="Carrero J.C."/>
            <person name="Sanchez-Flores A."/>
            <person name="Laclette J.P."/>
        </authorList>
    </citation>
    <scope>NUCLEOTIDE SEQUENCE [LARGE SCALE GENOMIC DNA]</scope>
    <source>
        <strain evidence="2">WFUcys</strain>
    </source>
</reference>
<feature type="region of interest" description="Disordered" evidence="1">
    <location>
        <begin position="195"/>
        <end position="218"/>
    </location>
</feature>
<keyword evidence="3" id="KW-1185">Reference proteome</keyword>
<comment type="caution">
    <text evidence="2">The sequence shown here is derived from an EMBL/GenBank/DDBJ whole genome shotgun (WGS) entry which is preliminary data.</text>
</comment>
<name>A0ABR4QQM3_9CEST</name>
<evidence type="ECO:0000256" key="1">
    <source>
        <dbReference type="SAM" id="MobiDB-lite"/>
    </source>
</evidence>
<accession>A0ABR4QQM3</accession>
<organism evidence="2 3">
    <name type="scientific">Taenia crassiceps</name>
    <dbReference type="NCBI Taxonomy" id="6207"/>
    <lineage>
        <taxon>Eukaryota</taxon>
        <taxon>Metazoa</taxon>
        <taxon>Spiralia</taxon>
        <taxon>Lophotrochozoa</taxon>
        <taxon>Platyhelminthes</taxon>
        <taxon>Cestoda</taxon>
        <taxon>Eucestoda</taxon>
        <taxon>Cyclophyllidea</taxon>
        <taxon>Taeniidae</taxon>
        <taxon>Taenia</taxon>
    </lineage>
</organism>
<evidence type="ECO:0000313" key="2">
    <source>
        <dbReference type="EMBL" id="KAL5112002.1"/>
    </source>
</evidence>
<evidence type="ECO:0000313" key="3">
    <source>
        <dbReference type="Proteomes" id="UP001651158"/>
    </source>
</evidence>
<proteinExistence type="predicted"/>
<gene>
    <name evidence="2" type="ORF">TcWFU_004623</name>
</gene>
<protein>
    <submittedName>
        <fullName evidence="2">Uncharacterized protein</fullName>
    </submittedName>
</protein>
<dbReference type="EMBL" id="JAKROA010000001">
    <property type="protein sequence ID" value="KAL5112002.1"/>
    <property type="molecule type" value="Genomic_DNA"/>
</dbReference>
<sequence length="235" mass="25996">MDSKRVSQHSLEVNQIDTPCDSGINSLNSKETQKVKVKNCFQADFSPAQGAEEQLLHRQSGIIDEDLSKNVKAYLSSDAIPKINASDHLKVRERADFINFTYRLIGGLRNCMTAAEGFSSKDNDYDQMKLRYTTLKWKAETVSRLLQEYKEILENTGGKSEVLTGCPRITSEDGPITCDFKEALSLAQHFASQRGAGGDTHVSVASPPSISGPELKSACDREPNWRPFRCSSTAS</sequence>
<dbReference type="Proteomes" id="UP001651158">
    <property type="component" value="Unassembled WGS sequence"/>
</dbReference>